<accession>W0A8Z8</accession>
<dbReference type="EMBL" id="CP006644">
    <property type="protein sequence ID" value="AHE52818.1"/>
    <property type="molecule type" value="Genomic_DNA"/>
</dbReference>
<dbReference type="KEGG" id="ssan:NX02_05395"/>
<proteinExistence type="predicted"/>
<dbReference type="RefSeq" id="WP_158013920.1">
    <property type="nucleotide sequence ID" value="NZ_CP006644.1"/>
</dbReference>
<evidence type="ECO:0000313" key="1">
    <source>
        <dbReference type="EMBL" id="AHE52818.1"/>
    </source>
</evidence>
<dbReference type="HOGENOM" id="CLU_3140812_0_0_5"/>
<sequence length="49" mass="5448">MRGVTHDVKANFMVNGALLQRARATAGRRGMSLSEFMRAAVRSEIERAQ</sequence>
<reference evidence="1 2" key="1">
    <citation type="submission" date="2013-07" db="EMBL/GenBank/DDBJ databases">
        <title>Completed genome of Sphingomonas sanxanigenens NX02.</title>
        <authorList>
            <person name="Ma T."/>
            <person name="Huang H."/>
            <person name="Wu M."/>
            <person name="Li X."/>
            <person name="Li G."/>
        </authorList>
    </citation>
    <scope>NUCLEOTIDE SEQUENCE [LARGE SCALE GENOMIC DNA]</scope>
    <source>
        <strain evidence="1 2">NX02</strain>
    </source>
</reference>
<evidence type="ECO:0000313" key="2">
    <source>
        <dbReference type="Proteomes" id="UP000018851"/>
    </source>
</evidence>
<dbReference type="AlphaFoldDB" id="W0A8Z8"/>
<dbReference type="STRING" id="1123269.NX02_05395"/>
<evidence type="ECO:0008006" key="3">
    <source>
        <dbReference type="Google" id="ProtNLM"/>
    </source>
</evidence>
<keyword evidence="2" id="KW-1185">Reference proteome</keyword>
<gene>
    <name evidence="1" type="ORF">NX02_05395</name>
</gene>
<name>W0A8Z8_9SPHN</name>
<dbReference type="Proteomes" id="UP000018851">
    <property type="component" value="Chromosome"/>
</dbReference>
<organism evidence="1 2">
    <name type="scientific">Sphingomonas sanxanigenens DSM 19645 = NX02</name>
    <dbReference type="NCBI Taxonomy" id="1123269"/>
    <lineage>
        <taxon>Bacteria</taxon>
        <taxon>Pseudomonadati</taxon>
        <taxon>Pseudomonadota</taxon>
        <taxon>Alphaproteobacteria</taxon>
        <taxon>Sphingomonadales</taxon>
        <taxon>Sphingomonadaceae</taxon>
        <taxon>Sphingomonas</taxon>
    </lineage>
</organism>
<dbReference type="PATRIC" id="fig|1123269.5.peg.1048"/>
<protein>
    <recommendedName>
        <fullName evidence="3">Ribbon-helix-helix protein CopG domain-containing protein</fullName>
    </recommendedName>
</protein>